<keyword evidence="3" id="KW-1185">Reference proteome</keyword>
<sequence length="96" mass="10799">RFLSSLDRSRLSSSFFSFSFLLFSLSFFFSNSLISNLRLFSSIAFILFLILDSSIVDGPSSNRSSHELFFSDLIGSFLTGWWSLSSFSVIVQSLSP</sequence>
<feature type="transmembrane region" description="Helical" evidence="1">
    <location>
        <begin position="12"/>
        <end position="30"/>
    </location>
</feature>
<dbReference type="Proteomes" id="UP001328107">
    <property type="component" value="Unassembled WGS sequence"/>
</dbReference>
<feature type="non-terminal residue" evidence="2">
    <location>
        <position position="96"/>
    </location>
</feature>
<name>A0AAN5DAW5_9BILA</name>
<keyword evidence="1" id="KW-0812">Transmembrane</keyword>
<feature type="transmembrane region" description="Helical" evidence="1">
    <location>
        <begin position="37"/>
        <end position="56"/>
    </location>
</feature>
<accession>A0AAN5DAW5</accession>
<proteinExistence type="predicted"/>
<feature type="non-terminal residue" evidence="2">
    <location>
        <position position="1"/>
    </location>
</feature>
<evidence type="ECO:0000313" key="2">
    <source>
        <dbReference type="EMBL" id="GMR59207.1"/>
    </source>
</evidence>
<feature type="transmembrane region" description="Helical" evidence="1">
    <location>
        <begin position="68"/>
        <end position="91"/>
    </location>
</feature>
<protein>
    <submittedName>
        <fullName evidence="2">Uncharacterized protein</fullName>
    </submittedName>
</protein>
<evidence type="ECO:0000256" key="1">
    <source>
        <dbReference type="SAM" id="Phobius"/>
    </source>
</evidence>
<keyword evidence="1" id="KW-0472">Membrane</keyword>
<evidence type="ECO:0000313" key="3">
    <source>
        <dbReference type="Proteomes" id="UP001328107"/>
    </source>
</evidence>
<dbReference type="EMBL" id="BTRK01000006">
    <property type="protein sequence ID" value="GMR59207.1"/>
    <property type="molecule type" value="Genomic_DNA"/>
</dbReference>
<organism evidence="2 3">
    <name type="scientific">Pristionchus mayeri</name>
    <dbReference type="NCBI Taxonomy" id="1317129"/>
    <lineage>
        <taxon>Eukaryota</taxon>
        <taxon>Metazoa</taxon>
        <taxon>Ecdysozoa</taxon>
        <taxon>Nematoda</taxon>
        <taxon>Chromadorea</taxon>
        <taxon>Rhabditida</taxon>
        <taxon>Rhabditina</taxon>
        <taxon>Diplogasteromorpha</taxon>
        <taxon>Diplogasteroidea</taxon>
        <taxon>Neodiplogasteridae</taxon>
        <taxon>Pristionchus</taxon>
    </lineage>
</organism>
<dbReference type="AlphaFoldDB" id="A0AAN5DAW5"/>
<comment type="caution">
    <text evidence="2">The sequence shown here is derived from an EMBL/GenBank/DDBJ whole genome shotgun (WGS) entry which is preliminary data.</text>
</comment>
<keyword evidence="1" id="KW-1133">Transmembrane helix</keyword>
<gene>
    <name evidence="2" type="ORF">PMAYCL1PPCAC_29402</name>
</gene>
<reference evidence="3" key="1">
    <citation type="submission" date="2022-10" db="EMBL/GenBank/DDBJ databases">
        <title>Genome assembly of Pristionchus species.</title>
        <authorList>
            <person name="Yoshida K."/>
            <person name="Sommer R.J."/>
        </authorList>
    </citation>
    <scope>NUCLEOTIDE SEQUENCE [LARGE SCALE GENOMIC DNA]</scope>
    <source>
        <strain evidence="3">RS5460</strain>
    </source>
</reference>